<name>A0ABU7LR36_9PROT</name>
<dbReference type="Proteomes" id="UP001354971">
    <property type="component" value="Unassembled WGS sequence"/>
</dbReference>
<dbReference type="SUPFAM" id="SSF55486">
    <property type="entry name" value="Metalloproteases ('zincins'), catalytic domain"/>
    <property type="match status" value="1"/>
</dbReference>
<feature type="chain" id="PRO_5046591611" evidence="2">
    <location>
        <begin position="22"/>
        <end position="477"/>
    </location>
</feature>
<dbReference type="InterPro" id="IPR024079">
    <property type="entry name" value="MetalloPept_cat_dom_sf"/>
</dbReference>
<evidence type="ECO:0000256" key="1">
    <source>
        <dbReference type="SAM" id="MobiDB-lite"/>
    </source>
</evidence>
<evidence type="ECO:0000256" key="2">
    <source>
        <dbReference type="SAM" id="SignalP"/>
    </source>
</evidence>
<feature type="signal peptide" evidence="2">
    <location>
        <begin position="1"/>
        <end position="21"/>
    </location>
</feature>
<feature type="compositionally biased region" description="Gly residues" evidence="1">
    <location>
        <begin position="177"/>
        <end position="186"/>
    </location>
</feature>
<dbReference type="Pfam" id="PF13688">
    <property type="entry name" value="Reprolysin_5"/>
    <property type="match status" value="1"/>
</dbReference>
<sequence length="477" mass="52661">MKTFCGLLLATVLVASAPMAAAQTSQAFTNLREQEQLSPQLRRDTAALSAQRGVGNVRVAQVSAAAIRDVPIGEELEIRVAPELSLSARALELEAGSGSRSIWRGEIAGTQGVPPGLATFVINGDSVTGSVRTPDGRLYRVRPLGNGETAIIELDYATLPRDHPPIEDGDNDDDGSEGGSDGGGGALEPNRPQIQPGQLRPLRQPALRNPEQIQRPRNPQIQRQIDPERLQLGQPALTRLELRYRDWANIIEQIQVPTIDVLVAYTDDAEAAAGDIDGLIDLAIAETNDSFRNSGIWARVRLVGTLNVTYNERNRDYYTMRRHLINRGDIYMARVHTRRNRTNADVVALIVDQDDYCGLAGDIGAAEEDAFVLVHWDCATGYYSFGHEIGHLLGARHDPDTDDTNTPYAFGHGYRYERNSGGWRTIMSYNCASNRCPSRLQYWSSPITQYNSITMGNSDQDNHRVWNLRADDVAAFR</sequence>
<evidence type="ECO:0000313" key="4">
    <source>
        <dbReference type="Proteomes" id="UP001354971"/>
    </source>
</evidence>
<dbReference type="Gene3D" id="3.40.390.10">
    <property type="entry name" value="Collagenase (Catalytic Domain)"/>
    <property type="match status" value="1"/>
</dbReference>
<proteinExistence type="predicted"/>
<evidence type="ECO:0000313" key="3">
    <source>
        <dbReference type="EMBL" id="MEE2526368.1"/>
    </source>
</evidence>
<keyword evidence="2" id="KW-0732">Signal</keyword>
<feature type="region of interest" description="Disordered" evidence="1">
    <location>
        <begin position="157"/>
        <end position="229"/>
    </location>
</feature>
<feature type="compositionally biased region" description="Acidic residues" evidence="1">
    <location>
        <begin position="167"/>
        <end position="176"/>
    </location>
</feature>
<comment type="caution">
    <text evidence="3">The sequence shown here is derived from an EMBL/GenBank/DDBJ whole genome shotgun (WGS) entry which is preliminary data.</text>
</comment>
<feature type="compositionally biased region" description="Low complexity" evidence="1">
    <location>
        <begin position="208"/>
        <end position="224"/>
    </location>
</feature>
<reference evidence="3 4" key="1">
    <citation type="submission" date="2024-01" db="EMBL/GenBank/DDBJ databases">
        <title>Hyphobacterium bacterium isolated from marine sediment.</title>
        <authorList>
            <person name="Zhao S."/>
        </authorList>
    </citation>
    <scope>NUCLEOTIDE SEQUENCE [LARGE SCALE GENOMIC DNA]</scope>
    <source>
        <strain evidence="4">HN65</strain>
    </source>
</reference>
<protein>
    <submittedName>
        <fullName evidence="3">M12 family metallo-peptidase</fullName>
    </submittedName>
</protein>
<dbReference type="RefSeq" id="WP_330199031.1">
    <property type="nucleotide sequence ID" value="NZ_JAZDRP010000004.1"/>
</dbReference>
<organism evidence="3 4">
    <name type="scientific">Hyphobacterium lacteum</name>
    <dbReference type="NCBI Taxonomy" id="3116575"/>
    <lineage>
        <taxon>Bacteria</taxon>
        <taxon>Pseudomonadati</taxon>
        <taxon>Pseudomonadota</taxon>
        <taxon>Alphaproteobacteria</taxon>
        <taxon>Maricaulales</taxon>
        <taxon>Maricaulaceae</taxon>
        <taxon>Hyphobacterium</taxon>
    </lineage>
</organism>
<accession>A0ABU7LR36</accession>
<keyword evidence="4" id="KW-1185">Reference proteome</keyword>
<dbReference type="EMBL" id="JAZDRP010000004">
    <property type="protein sequence ID" value="MEE2526368.1"/>
    <property type="molecule type" value="Genomic_DNA"/>
</dbReference>
<gene>
    <name evidence="3" type="ORF">V0U79_08315</name>
</gene>